<evidence type="ECO:0000256" key="4">
    <source>
        <dbReference type="ARBA" id="ARBA00022777"/>
    </source>
</evidence>
<keyword evidence="4 9" id="KW-0418">Kinase</keyword>
<evidence type="ECO:0000259" key="8">
    <source>
        <dbReference type="PROSITE" id="PS50011"/>
    </source>
</evidence>
<protein>
    <recommendedName>
        <fullName evidence="7">mitogen-activated protein kinase kinase</fullName>
        <ecNumber evidence="7">2.7.12.2</ecNumber>
    </recommendedName>
</protein>
<dbReference type="EC" id="2.7.12.2" evidence="7"/>
<dbReference type="PROSITE" id="PS50011">
    <property type="entry name" value="PROTEIN_KINASE_DOM"/>
    <property type="match status" value="1"/>
</dbReference>
<dbReference type="InterPro" id="IPR000719">
    <property type="entry name" value="Prot_kinase_dom"/>
</dbReference>
<dbReference type="Gene3D" id="3.30.200.20">
    <property type="entry name" value="Phosphorylase Kinase, domain 1"/>
    <property type="match status" value="1"/>
</dbReference>
<dbReference type="InterPro" id="IPR011009">
    <property type="entry name" value="Kinase-like_dom_sf"/>
</dbReference>
<keyword evidence="10" id="KW-1185">Reference proteome</keyword>
<evidence type="ECO:0000256" key="6">
    <source>
        <dbReference type="ARBA" id="ARBA00038035"/>
    </source>
</evidence>
<name>A0A5B6ULP4_9ROSI</name>
<evidence type="ECO:0000256" key="5">
    <source>
        <dbReference type="ARBA" id="ARBA00022840"/>
    </source>
</evidence>
<proteinExistence type="inferred from homology"/>
<dbReference type="Pfam" id="PF00069">
    <property type="entry name" value="Pkinase"/>
    <property type="match status" value="1"/>
</dbReference>
<evidence type="ECO:0000256" key="1">
    <source>
        <dbReference type="ARBA" id="ARBA00022527"/>
    </source>
</evidence>
<evidence type="ECO:0000256" key="2">
    <source>
        <dbReference type="ARBA" id="ARBA00022679"/>
    </source>
</evidence>
<feature type="domain" description="Protein kinase" evidence="8">
    <location>
        <begin position="92"/>
        <end position="347"/>
    </location>
</feature>
<reference evidence="10" key="1">
    <citation type="journal article" date="2019" name="Plant Biotechnol. J.">
        <title>Genome sequencing of the Australian wild diploid species Gossypium australe highlights disease resistance and delayed gland morphogenesis.</title>
        <authorList>
            <person name="Cai Y."/>
            <person name="Cai X."/>
            <person name="Wang Q."/>
            <person name="Wang P."/>
            <person name="Zhang Y."/>
            <person name="Cai C."/>
            <person name="Xu Y."/>
            <person name="Wang K."/>
            <person name="Zhou Z."/>
            <person name="Wang C."/>
            <person name="Geng S."/>
            <person name="Li B."/>
            <person name="Dong Q."/>
            <person name="Hou Y."/>
            <person name="Wang H."/>
            <person name="Ai P."/>
            <person name="Liu Z."/>
            <person name="Yi F."/>
            <person name="Sun M."/>
            <person name="An G."/>
            <person name="Cheng J."/>
            <person name="Zhang Y."/>
            <person name="Shi Q."/>
            <person name="Xie Y."/>
            <person name="Shi X."/>
            <person name="Chang Y."/>
            <person name="Huang F."/>
            <person name="Chen Y."/>
            <person name="Hong S."/>
            <person name="Mi L."/>
            <person name="Sun Q."/>
            <person name="Zhang L."/>
            <person name="Zhou B."/>
            <person name="Peng R."/>
            <person name="Zhang X."/>
            <person name="Liu F."/>
        </authorList>
    </citation>
    <scope>NUCLEOTIDE SEQUENCE [LARGE SCALE GENOMIC DNA]</scope>
    <source>
        <strain evidence="10">cv. PA1801</strain>
    </source>
</reference>
<keyword evidence="1" id="KW-0723">Serine/threonine-protein kinase</keyword>
<gene>
    <name evidence="9" type="ORF">EPI10_012517</name>
</gene>
<evidence type="ECO:0000256" key="7">
    <source>
        <dbReference type="ARBA" id="ARBA00038999"/>
    </source>
</evidence>
<dbReference type="PANTHER" id="PTHR48013">
    <property type="entry name" value="DUAL SPECIFICITY MITOGEN-ACTIVATED PROTEIN KINASE KINASE 5-RELATED"/>
    <property type="match status" value="1"/>
</dbReference>
<comment type="caution">
    <text evidence="9">The sequence shown here is derived from an EMBL/GenBank/DDBJ whole genome shotgun (WGS) entry which is preliminary data.</text>
</comment>
<dbReference type="GO" id="GO:0004674">
    <property type="term" value="F:protein serine/threonine kinase activity"/>
    <property type="evidence" value="ECO:0007669"/>
    <property type="project" value="UniProtKB-KW"/>
</dbReference>
<dbReference type="PANTHER" id="PTHR48013:SF32">
    <property type="entry name" value="MITOGEN-ACTIVATED PROTEIN KINASE KINASE 2-LIKE"/>
    <property type="match status" value="1"/>
</dbReference>
<evidence type="ECO:0000313" key="9">
    <source>
        <dbReference type="EMBL" id="KAA3457837.1"/>
    </source>
</evidence>
<evidence type="ECO:0000313" key="10">
    <source>
        <dbReference type="Proteomes" id="UP000325315"/>
    </source>
</evidence>
<dbReference type="GO" id="GO:0004708">
    <property type="term" value="F:MAP kinase kinase activity"/>
    <property type="evidence" value="ECO:0007669"/>
    <property type="project" value="UniProtKB-EC"/>
</dbReference>
<keyword evidence="3" id="KW-0547">Nucleotide-binding</keyword>
<dbReference type="EMBL" id="SMMG02000010">
    <property type="protein sequence ID" value="KAA3457837.1"/>
    <property type="molecule type" value="Genomic_DNA"/>
</dbReference>
<evidence type="ECO:0000256" key="3">
    <source>
        <dbReference type="ARBA" id="ARBA00022741"/>
    </source>
</evidence>
<keyword evidence="2" id="KW-0808">Transferase</keyword>
<dbReference type="OrthoDB" id="10252354at2759"/>
<accession>A0A5B6ULP4</accession>
<dbReference type="Gene3D" id="1.10.510.10">
    <property type="entry name" value="Transferase(Phosphotransferase) domain 1"/>
    <property type="match status" value="1"/>
</dbReference>
<sequence>MKNKKPPKPLSLVPPNPMPEPNFLTVRWTLHELDDELLIRDPAPFISTEKESPLSSCDITILWMEDNLSCWIYFEQPFDIKKLDLEFLLEDLETVKVIGNGRGGPVQLARHRWDGKLYALKVIKMNLQEEDILEQFVQYLKINKASKCSNVVSCNHSFYHRGEVFLVLEYMDRGSLIEVLRQVKTIPEPFIAVVCDQVLQGLVYLHHENHVIHGHIKPSNLLVNRNGEVKIADFGLSTLVASSMDQKDTFVGTDNNYMSPERISGSTYDYSSDIWSLGMVALECAIGRYPYKQSEDPQTWPSIDELLKTNAPPNEFSSEFCSFVSACLQTSPEKRASSLDLLSHPFIKKSQHFNLVYFVGWLESPLNYPRRR</sequence>
<organism evidence="9 10">
    <name type="scientific">Gossypium australe</name>
    <dbReference type="NCBI Taxonomy" id="47621"/>
    <lineage>
        <taxon>Eukaryota</taxon>
        <taxon>Viridiplantae</taxon>
        <taxon>Streptophyta</taxon>
        <taxon>Embryophyta</taxon>
        <taxon>Tracheophyta</taxon>
        <taxon>Spermatophyta</taxon>
        <taxon>Magnoliopsida</taxon>
        <taxon>eudicotyledons</taxon>
        <taxon>Gunneridae</taxon>
        <taxon>Pentapetalae</taxon>
        <taxon>rosids</taxon>
        <taxon>malvids</taxon>
        <taxon>Malvales</taxon>
        <taxon>Malvaceae</taxon>
        <taxon>Malvoideae</taxon>
        <taxon>Gossypium</taxon>
    </lineage>
</organism>
<keyword evidence="5" id="KW-0067">ATP-binding</keyword>
<dbReference type="Proteomes" id="UP000325315">
    <property type="component" value="Unassembled WGS sequence"/>
</dbReference>
<dbReference type="SUPFAM" id="SSF56112">
    <property type="entry name" value="Protein kinase-like (PK-like)"/>
    <property type="match status" value="1"/>
</dbReference>
<dbReference type="CDD" id="cd06623">
    <property type="entry name" value="PKc_MAPKK_plant_like"/>
    <property type="match status" value="1"/>
</dbReference>
<dbReference type="GO" id="GO:0005524">
    <property type="term" value="F:ATP binding"/>
    <property type="evidence" value="ECO:0007669"/>
    <property type="project" value="UniProtKB-KW"/>
</dbReference>
<comment type="similarity">
    <text evidence="6">Belongs to the protein kinase superfamily. STE Ser/Thr protein kinase family. MAP kinase kinase subfamily.</text>
</comment>
<dbReference type="AlphaFoldDB" id="A0A5B6ULP4"/>